<protein>
    <submittedName>
        <fullName evidence="6">Por secretion system C-terminal sorting domain-containing protein</fullName>
    </submittedName>
</protein>
<feature type="domain" description="Fibronectin type-III" evidence="5">
    <location>
        <begin position="668"/>
        <end position="762"/>
    </location>
</feature>
<dbReference type="SUPFAM" id="SSF49854">
    <property type="entry name" value="Spermadhesin, CUB domain"/>
    <property type="match status" value="1"/>
</dbReference>
<dbReference type="PANTHER" id="PTHR46708:SF2">
    <property type="entry name" value="FIBRONECTIN TYPE-III DOMAIN-CONTAINING PROTEIN"/>
    <property type="match status" value="1"/>
</dbReference>
<sequence length="1573" mass="165199">MKRITFLFAFLLAISWQGQGQILVSENFDSGTPTDWSGSYGNTVTASCAGNSERDNIYSFSDTGNLTSPNYVGGSNGTDLVISFDYKIVEYDFSNPTTPQGAGWGTAELQYSTDDGTNWVTILTIDDSNHTVSADCANVTATIDAADLPAGTDVKLQIANTWAAGDYYFYVDNFAANQQVNCVLPEATATVVEDCANGEFSIDVDVTDLGDSATLSLTNDAGVASTDVTATGVVTVGPFPAGTPVNLTLEHESDTDCNVDLGSFADACPAVNDACTGAIALTITTDDTQLTSFISANATEEPIELVDCDAFGNYGVWYSFVAPSSTLKFISGANDPGITIFEGPDCANLTELTTNCLNNFDGDITGLTTGNTYYAMVWDDSQESTPTDFALYYETCPAPTALDAINITDEAADLTWTAGNAETEWEVVWGPAGFDPATEGTTVSDNDGTLGVSLSGLDDETSYEFYVTAVCGANDESTQTGPFEFTTACSALTAPYDTGFESFTVSSSAFSNENCWTATSTAYLWEVADDTDTSSGGTGPAAGVSDGNYFFTEATSGNEGDVIDLVSPSIDLSTLNTPALYFDYHMFGGDMGTLEVVVDNGTSTSTIFTLTGQQQTTEDDPFISQTVALDAYAGETVQIIFRATRGSGFESDMAIDNVDVNEAPSCFPATDLAINTITGDSAELTFTGNNGGTSAHIWAVYAQGADAQSEAPLFNGQALAGETSASITGLDPTTAYDVYVLANCGASQSSLAGPVTFTTTAACAAPTELTISQVTASTAEISWTASNTEDSGYEWVVMADGEDPLDAANTPAASGTTAAGETMASVTGLSDNMAYDVYVRSVCSPEPDPSEYLGPESFVTDCVAFTPDYTESFDTFTPDCWEEAGSGDPTTGPSDLGSGLWSADGFLNNGTTGAARINLWTDNREDWLISPSFDLSAGGYELAYSVGLTDYNNSNAPEGAGMGSDDEVQVLITEDNGATWTALRTYNQSDYPSETGEIEIFDLSAYTGTVKFAFWATDGSVNDTEDYDFFIDEFKVRTPLTCSEVTGLSVSNITSNSAEINWDDNTDATAGYNWYVYESGADVTTATEIDSGSTAAGVATATTSLLEPLTNYDVYVEGNCDANGLSPLAGPVSIFTQGPGNCSSVGSYSYDNNESSADALGFIADTPGDYISLTFTAGSTESCCDDWFITDAADGTGNIIATGAGSIVGTYESPTGEISFYVVSDGSVTGTTFEYEVDCYPAPTCVAPTDVAVANVTTTTADFSWTDNVDATNGYIWYIFDEGADPDTATPVDTDVLAAGTESLPLTGLDPNMPYDFYIQSDCDTDGQSALEGPLNFTTLAVPPANDNVCDAIALTVGDEGVADEYTNVGATVETDEPAGGCYVGGAQKTVWFTFEAPTSGDVTISTDIGGTLTDTEIALYAAPTDCADASTFGAPIDCDQDGGDIVGNGWTSVISNDQLTDGETYYVQVSGYSNADGTFGIEVTDNATTSNTDFFSSANFSYYPNPVENNFTIESRTQVDEVVVYNMLGQEVKSLSPKSNTVDMNFNNVQAGVYLVKATIEGQTQTFRIIKK</sequence>
<reference evidence="6 7" key="1">
    <citation type="submission" date="2016-11" db="EMBL/GenBank/DDBJ databases">
        <authorList>
            <person name="Jaros S."/>
            <person name="Januszkiewicz K."/>
            <person name="Wedrychowicz H."/>
        </authorList>
    </citation>
    <scope>NUCLEOTIDE SEQUENCE [LARGE SCALE GENOMIC DNA]</scope>
    <source>
        <strain evidence="6 7">DSM 25661</strain>
    </source>
</reference>
<dbReference type="GO" id="GO:0004553">
    <property type="term" value="F:hydrolase activity, hydrolyzing O-glycosyl compounds"/>
    <property type="evidence" value="ECO:0007669"/>
    <property type="project" value="UniProtKB-ARBA"/>
</dbReference>
<dbReference type="InterPro" id="IPR056600">
    <property type="entry name" value="GBD_T9SS_assoc"/>
</dbReference>
<organism evidence="6 7">
    <name type="scientific">Psychroflexus salarius</name>
    <dbReference type="NCBI Taxonomy" id="1155689"/>
    <lineage>
        <taxon>Bacteria</taxon>
        <taxon>Pseudomonadati</taxon>
        <taxon>Bacteroidota</taxon>
        <taxon>Flavobacteriia</taxon>
        <taxon>Flavobacteriales</taxon>
        <taxon>Flavobacteriaceae</taxon>
        <taxon>Psychroflexus</taxon>
    </lineage>
</organism>
<dbReference type="Gene3D" id="2.60.120.200">
    <property type="match status" value="1"/>
</dbReference>
<dbReference type="Pfam" id="PF23759">
    <property type="entry name" value="GBD_T9SS_assoc"/>
    <property type="match status" value="1"/>
</dbReference>
<dbReference type="GO" id="GO:0005975">
    <property type="term" value="P:carbohydrate metabolic process"/>
    <property type="evidence" value="ECO:0007669"/>
    <property type="project" value="UniProtKB-ARBA"/>
</dbReference>
<dbReference type="Pfam" id="PF00629">
    <property type="entry name" value="MAM"/>
    <property type="match status" value="1"/>
</dbReference>
<dbReference type="SMART" id="SM00060">
    <property type="entry name" value="FN3"/>
    <property type="match status" value="5"/>
</dbReference>
<gene>
    <name evidence="6" type="ORF">SAMN05444278_10596</name>
</gene>
<dbReference type="InterPro" id="IPR013783">
    <property type="entry name" value="Ig-like_fold"/>
</dbReference>
<dbReference type="SUPFAM" id="SSF49899">
    <property type="entry name" value="Concanavalin A-like lectins/glucanases"/>
    <property type="match status" value="1"/>
</dbReference>
<evidence type="ECO:0000256" key="2">
    <source>
        <dbReference type="ARBA" id="ARBA00022737"/>
    </source>
</evidence>
<dbReference type="NCBIfam" id="TIGR04183">
    <property type="entry name" value="Por_Secre_tail"/>
    <property type="match status" value="1"/>
</dbReference>
<dbReference type="STRING" id="1155689.SAMN05444278_10596"/>
<dbReference type="Gene3D" id="2.60.120.260">
    <property type="entry name" value="Galactose-binding domain-like"/>
    <property type="match status" value="2"/>
</dbReference>
<dbReference type="OrthoDB" id="975384at2"/>
<evidence type="ECO:0000313" key="7">
    <source>
        <dbReference type="Proteomes" id="UP000184462"/>
    </source>
</evidence>
<keyword evidence="2" id="KW-0677">Repeat</keyword>
<dbReference type="EMBL" id="FQTW01000005">
    <property type="protein sequence ID" value="SHE76617.1"/>
    <property type="molecule type" value="Genomic_DNA"/>
</dbReference>
<dbReference type="Gene3D" id="2.60.40.10">
    <property type="entry name" value="Immunoglobulins"/>
    <property type="match status" value="5"/>
</dbReference>
<keyword evidence="1 3" id="KW-0732">Signal</keyword>
<dbReference type="InterPro" id="IPR036116">
    <property type="entry name" value="FN3_sf"/>
</dbReference>
<dbReference type="Pfam" id="PF00041">
    <property type="entry name" value="fn3"/>
    <property type="match status" value="1"/>
</dbReference>
<accession>A0A1M4W5Y8</accession>
<dbReference type="InterPro" id="IPR013320">
    <property type="entry name" value="ConA-like_dom_sf"/>
</dbReference>
<feature type="signal peptide" evidence="3">
    <location>
        <begin position="1"/>
        <end position="20"/>
    </location>
</feature>
<dbReference type="CDD" id="cd00063">
    <property type="entry name" value="FN3"/>
    <property type="match status" value="3"/>
</dbReference>
<keyword evidence="7" id="KW-1185">Reference proteome</keyword>
<evidence type="ECO:0000259" key="5">
    <source>
        <dbReference type="PROSITE" id="PS50853"/>
    </source>
</evidence>
<dbReference type="GO" id="GO:0016020">
    <property type="term" value="C:membrane"/>
    <property type="evidence" value="ECO:0007669"/>
    <property type="project" value="InterPro"/>
</dbReference>
<dbReference type="InterPro" id="IPR026444">
    <property type="entry name" value="Secre_tail"/>
</dbReference>
<dbReference type="Proteomes" id="UP000184462">
    <property type="component" value="Unassembled WGS sequence"/>
</dbReference>
<evidence type="ECO:0000256" key="1">
    <source>
        <dbReference type="ARBA" id="ARBA00022729"/>
    </source>
</evidence>
<dbReference type="PROSITE" id="PS50060">
    <property type="entry name" value="MAM_2"/>
    <property type="match status" value="1"/>
</dbReference>
<dbReference type="CDD" id="cd06263">
    <property type="entry name" value="MAM"/>
    <property type="match status" value="1"/>
</dbReference>
<feature type="domain" description="Fibronectin type-III" evidence="5">
    <location>
        <begin position="398"/>
        <end position="490"/>
    </location>
</feature>
<evidence type="ECO:0000256" key="3">
    <source>
        <dbReference type="SAM" id="SignalP"/>
    </source>
</evidence>
<dbReference type="RefSeq" id="WP_073193022.1">
    <property type="nucleotide sequence ID" value="NZ_FQTW01000005.1"/>
</dbReference>
<evidence type="ECO:0000313" key="6">
    <source>
        <dbReference type="EMBL" id="SHE76617.1"/>
    </source>
</evidence>
<dbReference type="PANTHER" id="PTHR46708">
    <property type="entry name" value="TENASCIN"/>
    <property type="match status" value="1"/>
</dbReference>
<dbReference type="PROSITE" id="PS50853">
    <property type="entry name" value="FN3"/>
    <property type="match status" value="5"/>
</dbReference>
<proteinExistence type="predicted"/>
<feature type="domain" description="MAM" evidence="4">
    <location>
        <begin position="479"/>
        <end position="668"/>
    </location>
</feature>
<feature type="domain" description="Fibronectin type-III" evidence="5">
    <location>
        <begin position="1247"/>
        <end position="1342"/>
    </location>
</feature>
<dbReference type="SMART" id="SM00137">
    <property type="entry name" value="MAM"/>
    <property type="match status" value="1"/>
</dbReference>
<feature type="domain" description="Fibronectin type-III" evidence="5">
    <location>
        <begin position="765"/>
        <end position="869"/>
    </location>
</feature>
<dbReference type="InterPro" id="IPR050991">
    <property type="entry name" value="ECM_Regulatory_Proteins"/>
</dbReference>
<dbReference type="InterPro" id="IPR035914">
    <property type="entry name" value="Sperma_CUB_dom_sf"/>
</dbReference>
<feature type="chain" id="PRO_5013381902" evidence="3">
    <location>
        <begin position="21"/>
        <end position="1573"/>
    </location>
</feature>
<feature type="domain" description="Fibronectin type-III" evidence="5">
    <location>
        <begin position="1044"/>
        <end position="1139"/>
    </location>
</feature>
<dbReference type="SUPFAM" id="SSF49265">
    <property type="entry name" value="Fibronectin type III"/>
    <property type="match status" value="3"/>
</dbReference>
<dbReference type="InterPro" id="IPR000998">
    <property type="entry name" value="MAM_dom"/>
</dbReference>
<evidence type="ECO:0000259" key="4">
    <source>
        <dbReference type="PROSITE" id="PS50060"/>
    </source>
</evidence>
<dbReference type="Pfam" id="PF18962">
    <property type="entry name" value="Por_Secre_tail"/>
    <property type="match status" value="1"/>
</dbReference>
<name>A0A1M4W5Y8_9FLAO</name>
<dbReference type="InterPro" id="IPR003961">
    <property type="entry name" value="FN3_dom"/>
</dbReference>
<dbReference type="Gene3D" id="2.60.120.380">
    <property type="match status" value="1"/>
</dbReference>